<feature type="compositionally biased region" description="Basic and acidic residues" evidence="1">
    <location>
        <begin position="1025"/>
        <end position="1037"/>
    </location>
</feature>
<dbReference type="AlphaFoldDB" id="A0A0G4F8Q9"/>
<sequence length="1102" mass="124161">MGLYAVVIPLLFFLQLWRLRERIERRKALKRHGQQQRAEPEEVSLDLVAKEPKMKEQRFQNALGYTLAGYRQEFAFWEAVLVVRKLSTSLLLAFPLDRSPETRLITLQLHAAAFLFIHMAAWPYQKRRNDAMNWAEAWVLLSYCCILGLFSVTRFVLVEMLWSLHGELCAKLREIEQQEDDREVESEEKEAIGDEGREERVEKKKKTKRPKGCRSLWVSFQRFFFQTLLWSVGRLQPSRLDVVILLPPRSESLEGRGAFELFVREDRKNQEGRAAERQKKFTQEAGAVRQTFRALVMKRQLTQRPSARVRRERLRAAAASREWNEFTSEVFSFSQTVQQTEAALLNDGNQPAKNSQGMGVVVPKSEREKERERTRGKSRKAAVRGPSGVSADGSLLADAPLPLFLDFACRASLLCLDRVKGKTERLRRAAQFHHLGELRDLGLEIVTGIDFFGDTGGEGRDEDPFVFRLVMDPVGTLGEATTRRGNRERKAQKQERQEKAKAAGEKMYEELVGKVWSTPEDVPFLDLRTVLSTLLRFILSSTGPESDFASPTASPTVLDQDLTVRTRFTSFAPDQTMRTRRSSLAQSARNLNFYPFHRNLPHQPGDVTHRTHRATVRGISSAVEEGRTTRSRRNSAPRSSSQSPGSVPLRVALRPTNSTQNPHAENGNGRENAQEIPSEEPKAQVRTELIPVEPFESSPSDCFSHEMQEGERKTVRGRTQERGQGSEMEKGGRLPVDMDEPERGERHEQGAAGKRSVHTEGHSAVAERSSGGSAGKRKELGDAPPEGEIEEWHLGESEKASRGELKENRTPAPEIPIRFLSLGLSQQPSMVTLSDRSVEHAALTGLSLRMGRHLGAAFFRGPIDNLAVELSSSFLPVCRCHSRCCSTRQPPERSQGEGMGGERPSRQQRERKPAISRVIQMEHLERRDDSGQKNAEKSRGGESSDVPKSEGQKEMEETEREGSREDEEHRGAKPSGVLLRDLSEGLEILQSLETEAVLWMYVFYLACALNPGALSDSNTISDTSSDTKRAPAQETRTRSHAVPFSSGEGHQDSDSHKRSQSHLQVSRRDNGDPKVAQTRSSYLERDATESKPTQVQPTRAWM</sequence>
<feature type="region of interest" description="Disordered" evidence="1">
    <location>
        <begin position="598"/>
        <end position="682"/>
    </location>
</feature>
<feature type="region of interest" description="Disordered" evidence="1">
    <location>
        <begin position="180"/>
        <end position="205"/>
    </location>
</feature>
<feature type="compositionally biased region" description="Polar residues" evidence="1">
    <location>
        <begin position="347"/>
        <end position="357"/>
    </location>
</feature>
<name>A0A0G4F8Q9_9ALVE</name>
<evidence type="ECO:0000256" key="2">
    <source>
        <dbReference type="SAM" id="Phobius"/>
    </source>
</evidence>
<feature type="signal peptide" evidence="3">
    <location>
        <begin position="1"/>
        <end position="18"/>
    </location>
</feature>
<feature type="compositionally biased region" description="Basic and acidic residues" evidence="1">
    <location>
        <begin position="903"/>
        <end position="913"/>
    </location>
</feature>
<feature type="region of interest" description="Disordered" evidence="1">
    <location>
        <begin position="694"/>
        <end position="810"/>
    </location>
</feature>
<accession>A0A0G4F8Q9</accession>
<evidence type="ECO:0000256" key="3">
    <source>
        <dbReference type="SAM" id="SignalP"/>
    </source>
</evidence>
<dbReference type="VEuPathDB" id="CryptoDB:Cvel_15750"/>
<feature type="region of interest" description="Disordered" evidence="1">
    <location>
        <begin position="885"/>
        <end position="976"/>
    </location>
</feature>
<dbReference type="EMBL" id="CDMZ01000197">
    <property type="protein sequence ID" value="CEM08944.1"/>
    <property type="molecule type" value="Genomic_DNA"/>
</dbReference>
<feature type="compositionally biased region" description="Basic and acidic residues" evidence="1">
    <location>
        <begin position="488"/>
        <end position="502"/>
    </location>
</feature>
<keyword evidence="2" id="KW-0812">Transmembrane</keyword>
<feature type="transmembrane region" description="Helical" evidence="2">
    <location>
        <begin position="137"/>
        <end position="157"/>
    </location>
</feature>
<feature type="compositionally biased region" description="Basic and acidic residues" evidence="1">
    <location>
        <begin position="920"/>
        <end position="971"/>
    </location>
</feature>
<evidence type="ECO:0000313" key="4">
    <source>
        <dbReference type="EMBL" id="CEM08944.1"/>
    </source>
</evidence>
<feature type="compositionally biased region" description="Basic and acidic residues" evidence="1">
    <location>
        <begin position="364"/>
        <end position="375"/>
    </location>
</feature>
<proteinExistence type="predicted"/>
<keyword evidence="3" id="KW-0732">Signal</keyword>
<evidence type="ECO:0000256" key="1">
    <source>
        <dbReference type="SAM" id="MobiDB-lite"/>
    </source>
</evidence>
<feature type="compositionally biased region" description="Low complexity" evidence="1">
    <location>
        <begin position="636"/>
        <end position="650"/>
    </location>
</feature>
<feature type="compositionally biased region" description="Basic and acidic residues" evidence="1">
    <location>
        <begin position="790"/>
        <end position="809"/>
    </location>
</feature>
<keyword evidence="2" id="KW-0472">Membrane</keyword>
<feature type="compositionally biased region" description="Low complexity" evidence="1">
    <location>
        <begin position="1015"/>
        <end position="1024"/>
    </location>
</feature>
<keyword evidence="2" id="KW-1133">Transmembrane helix</keyword>
<feature type="region of interest" description="Disordered" evidence="1">
    <location>
        <begin position="347"/>
        <end position="391"/>
    </location>
</feature>
<feature type="transmembrane region" description="Helical" evidence="2">
    <location>
        <begin position="106"/>
        <end position="125"/>
    </location>
</feature>
<feature type="compositionally biased region" description="Basic and acidic residues" evidence="1">
    <location>
        <begin position="703"/>
        <end position="721"/>
    </location>
</feature>
<reference evidence="4" key="1">
    <citation type="submission" date="2014-11" db="EMBL/GenBank/DDBJ databases">
        <authorList>
            <person name="Otto D Thomas"/>
            <person name="Naeem Raeece"/>
        </authorList>
    </citation>
    <scope>NUCLEOTIDE SEQUENCE</scope>
</reference>
<gene>
    <name evidence="4" type="ORF">Cvel_15750</name>
</gene>
<feature type="chain" id="PRO_5005188246" evidence="3">
    <location>
        <begin position="19"/>
        <end position="1102"/>
    </location>
</feature>
<protein>
    <submittedName>
        <fullName evidence="4">Uncharacterized protein</fullName>
    </submittedName>
</protein>
<feature type="region of interest" description="Disordered" evidence="1">
    <location>
        <begin position="1015"/>
        <end position="1102"/>
    </location>
</feature>
<organism evidence="4">
    <name type="scientific">Chromera velia CCMP2878</name>
    <dbReference type="NCBI Taxonomy" id="1169474"/>
    <lineage>
        <taxon>Eukaryota</taxon>
        <taxon>Sar</taxon>
        <taxon>Alveolata</taxon>
        <taxon>Colpodellida</taxon>
        <taxon>Chromeraceae</taxon>
        <taxon>Chromera</taxon>
    </lineage>
</organism>
<feature type="compositionally biased region" description="Polar residues" evidence="1">
    <location>
        <begin position="1090"/>
        <end position="1102"/>
    </location>
</feature>
<feature type="compositionally biased region" description="Basic and acidic residues" evidence="1">
    <location>
        <begin position="189"/>
        <end position="202"/>
    </location>
</feature>
<feature type="region of interest" description="Disordered" evidence="1">
    <location>
        <begin position="478"/>
        <end position="502"/>
    </location>
</feature>